<keyword evidence="3 4" id="KW-0687">Ribonucleoprotein</keyword>
<organism evidence="5 6">
    <name type="scientific">Niveomyces insectorum RCEF 264</name>
    <dbReference type="NCBI Taxonomy" id="1081102"/>
    <lineage>
        <taxon>Eukaryota</taxon>
        <taxon>Fungi</taxon>
        <taxon>Dikarya</taxon>
        <taxon>Ascomycota</taxon>
        <taxon>Pezizomycotina</taxon>
        <taxon>Sordariomycetes</taxon>
        <taxon>Hypocreomycetidae</taxon>
        <taxon>Hypocreales</taxon>
        <taxon>Cordycipitaceae</taxon>
        <taxon>Niveomyces</taxon>
    </lineage>
</organism>
<reference evidence="5 6" key="1">
    <citation type="journal article" date="2016" name="Genome Biol. Evol.">
        <title>Divergent and convergent evolution of fungal pathogenicity.</title>
        <authorList>
            <person name="Shang Y."/>
            <person name="Xiao G."/>
            <person name="Zheng P."/>
            <person name="Cen K."/>
            <person name="Zhan S."/>
            <person name="Wang C."/>
        </authorList>
    </citation>
    <scope>NUCLEOTIDE SEQUENCE [LARGE SCALE GENOMIC DNA]</scope>
    <source>
        <strain evidence="5 6">RCEF 264</strain>
    </source>
</reference>
<keyword evidence="2 4" id="KW-0689">Ribosomal protein</keyword>
<evidence type="ECO:0000256" key="3">
    <source>
        <dbReference type="ARBA" id="ARBA00023274"/>
    </source>
</evidence>
<gene>
    <name evidence="5" type="ORF">SPI_05697</name>
</gene>
<accession>A0A167TGC7</accession>
<evidence type="ECO:0000313" key="6">
    <source>
        <dbReference type="Proteomes" id="UP000076874"/>
    </source>
</evidence>
<dbReference type="SUPFAM" id="SSF57840">
    <property type="entry name" value="Ribosomal protein L36"/>
    <property type="match status" value="1"/>
</dbReference>
<comment type="similarity">
    <text evidence="1 4">Belongs to the bacterial ribosomal protein bL36 family.</text>
</comment>
<keyword evidence="6" id="KW-1185">Reference proteome</keyword>
<dbReference type="GO" id="GO:0003735">
    <property type="term" value="F:structural constituent of ribosome"/>
    <property type="evidence" value="ECO:0007669"/>
    <property type="project" value="InterPro"/>
</dbReference>
<dbReference type="Pfam" id="PF00444">
    <property type="entry name" value="Ribosomal_L36"/>
    <property type="match status" value="1"/>
</dbReference>
<dbReference type="GO" id="GO:1990904">
    <property type="term" value="C:ribonucleoprotein complex"/>
    <property type="evidence" value="ECO:0007669"/>
    <property type="project" value="UniProtKB-KW"/>
</dbReference>
<evidence type="ECO:0000256" key="1">
    <source>
        <dbReference type="ARBA" id="ARBA00007645"/>
    </source>
</evidence>
<dbReference type="Proteomes" id="UP000076874">
    <property type="component" value="Unassembled WGS sequence"/>
</dbReference>
<dbReference type="STRING" id="1081102.A0A167TGC7"/>
<protein>
    <recommendedName>
        <fullName evidence="4">Ribosomal protein</fullName>
    </recommendedName>
</protein>
<dbReference type="GO" id="GO:0006412">
    <property type="term" value="P:translation"/>
    <property type="evidence" value="ECO:0007669"/>
    <property type="project" value="InterPro"/>
</dbReference>
<dbReference type="OrthoDB" id="10265903at2759"/>
<dbReference type="AlphaFoldDB" id="A0A167TGC7"/>
<dbReference type="PANTHER" id="PTHR18804">
    <property type="entry name" value="RIBOSOMAL PROTEIN"/>
    <property type="match status" value="1"/>
</dbReference>
<evidence type="ECO:0000256" key="2">
    <source>
        <dbReference type="ARBA" id="ARBA00022980"/>
    </source>
</evidence>
<dbReference type="InterPro" id="IPR052010">
    <property type="entry name" value="Ribosomal_LSU_bL36"/>
</dbReference>
<dbReference type="PANTHER" id="PTHR18804:SF16">
    <property type="entry name" value="RIBOSOMAL PROTEIN"/>
    <property type="match status" value="1"/>
</dbReference>
<name>A0A167TGC7_9HYPO</name>
<proteinExistence type="inferred from homology"/>
<dbReference type="EMBL" id="AZHD01000009">
    <property type="protein sequence ID" value="OAA60573.1"/>
    <property type="molecule type" value="Genomic_DNA"/>
</dbReference>
<evidence type="ECO:0000256" key="4">
    <source>
        <dbReference type="RuleBase" id="RU000570"/>
    </source>
</evidence>
<dbReference type="GO" id="GO:0005840">
    <property type="term" value="C:ribosome"/>
    <property type="evidence" value="ECO:0007669"/>
    <property type="project" value="UniProtKB-KW"/>
</dbReference>
<dbReference type="HAMAP" id="MF_00251">
    <property type="entry name" value="Ribosomal_bL36"/>
    <property type="match status" value="1"/>
</dbReference>
<comment type="caution">
    <text evidence="5">The sequence shown here is derived from an EMBL/GenBank/DDBJ whole genome shotgun (WGS) entry which is preliminary data.</text>
</comment>
<dbReference type="InterPro" id="IPR035977">
    <property type="entry name" value="Ribosomal_bL36_sp"/>
</dbReference>
<sequence length="148" mass="16123">MPLAHLPRLLVAPSVRSAAGAVTPRRAAPSVSALASAVSMLRVGGSSGAQSSTVLTQQRRVFSQSILNMTNKAGVSFAATRPVAPTQTLTRCQHQHHQHQQTRGMKVHSSVKKRCEHCKVVRRKGGKRHKGYMYIVCSANPRHKQRQG</sequence>
<dbReference type="InterPro" id="IPR000473">
    <property type="entry name" value="Ribosomal_bL36"/>
</dbReference>
<dbReference type="NCBIfam" id="TIGR01022">
    <property type="entry name" value="rpmJ_bact"/>
    <property type="match status" value="1"/>
</dbReference>
<evidence type="ECO:0000313" key="5">
    <source>
        <dbReference type="EMBL" id="OAA60573.1"/>
    </source>
</evidence>